<dbReference type="AlphaFoldDB" id="A0A212AHX5"/>
<dbReference type="Proteomes" id="UP000196640">
    <property type="component" value="Unassembled WGS sequence"/>
</dbReference>
<sequence>MSRSIDIDTIFAEDRSNPPKEWCLPWCETKGAISVVVEPKPHWAEDLWVFRLDEREYSLYADWLADACRARFYGHIDTCGADLMLKARTMLAREIAEGLWDEVA</sequence>
<comment type="caution">
    <text evidence="1">The sequence shown here is derived from an EMBL/GenBank/DDBJ whole genome shotgun (WGS) entry which is preliminary data.</text>
</comment>
<name>A0A212AHX5_9RHOB</name>
<protein>
    <submittedName>
        <fullName evidence="1">Uncharacterized protein</fullName>
    </submittedName>
</protein>
<dbReference type="EMBL" id="NIPX01000053">
    <property type="protein sequence ID" value="OWJ81016.1"/>
    <property type="molecule type" value="Genomic_DNA"/>
</dbReference>
<proteinExistence type="predicted"/>
<dbReference type="OrthoDB" id="7363631at2"/>
<accession>A0A212AHX5</accession>
<dbReference type="RefSeq" id="WP_088234119.1">
    <property type="nucleotide sequence ID" value="NZ_NIPX01000053.1"/>
</dbReference>
<evidence type="ECO:0000313" key="2">
    <source>
        <dbReference type="Proteomes" id="UP000196640"/>
    </source>
</evidence>
<reference evidence="1 2" key="1">
    <citation type="submission" date="2016-11" db="EMBL/GenBank/DDBJ databases">
        <title>Comparison of Traditional DNA-DNA Hybridization with In Silico Genomic Analysis.</title>
        <authorList>
            <person name="Nicholson A.C."/>
            <person name="Sammons S."/>
            <person name="Humrighouse B.W."/>
            <person name="Graziano J."/>
            <person name="Lasker B."/>
            <person name="Whitney A.M."/>
            <person name="Mcquiston J.R."/>
        </authorList>
    </citation>
    <scope>NUCLEOTIDE SEQUENCE [LARGE SCALE GENOMIC DNA]</scope>
    <source>
        <strain evidence="1 2">H2381</strain>
    </source>
</reference>
<evidence type="ECO:0000313" key="1">
    <source>
        <dbReference type="EMBL" id="OWJ81016.1"/>
    </source>
</evidence>
<organism evidence="1 2">
    <name type="scientific">Haematobacter missouriensis</name>
    <dbReference type="NCBI Taxonomy" id="366616"/>
    <lineage>
        <taxon>Bacteria</taxon>
        <taxon>Pseudomonadati</taxon>
        <taxon>Pseudomonadota</taxon>
        <taxon>Alphaproteobacteria</taxon>
        <taxon>Rhodobacterales</taxon>
        <taxon>Paracoccaceae</taxon>
        <taxon>Haematobacter</taxon>
    </lineage>
</organism>
<gene>
    <name evidence="1" type="ORF">CDV52_20055</name>
</gene>